<gene>
    <name evidence="1" type="ORF">HNQ79_002647</name>
</gene>
<organism evidence="1 2">
    <name type="scientific">Streptomyces candidus</name>
    <dbReference type="NCBI Taxonomy" id="67283"/>
    <lineage>
        <taxon>Bacteria</taxon>
        <taxon>Bacillati</taxon>
        <taxon>Actinomycetota</taxon>
        <taxon>Actinomycetes</taxon>
        <taxon>Kitasatosporales</taxon>
        <taxon>Streptomycetaceae</taxon>
        <taxon>Streptomyces</taxon>
    </lineage>
</organism>
<dbReference type="EMBL" id="JACHEM010000005">
    <property type="protein sequence ID" value="MBB6436184.1"/>
    <property type="molecule type" value="Genomic_DNA"/>
</dbReference>
<evidence type="ECO:0000313" key="1">
    <source>
        <dbReference type="EMBL" id="MBB6436184.1"/>
    </source>
</evidence>
<protein>
    <submittedName>
        <fullName evidence="1">Uncharacterized protein</fullName>
    </submittedName>
</protein>
<comment type="caution">
    <text evidence="1">The sequence shown here is derived from an EMBL/GenBank/DDBJ whole genome shotgun (WGS) entry which is preliminary data.</text>
</comment>
<reference evidence="1 2" key="1">
    <citation type="submission" date="2020-08" db="EMBL/GenBank/DDBJ databases">
        <title>Genomic Encyclopedia of Type Strains, Phase IV (KMG-IV): sequencing the most valuable type-strain genomes for metagenomic binning, comparative biology and taxonomic classification.</title>
        <authorList>
            <person name="Goeker M."/>
        </authorList>
    </citation>
    <scope>NUCLEOTIDE SEQUENCE [LARGE SCALE GENOMIC DNA]</scope>
    <source>
        <strain evidence="1 2">DSM 40141</strain>
    </source>
</reference>
<dbReference type="Proteomes" id="UP000540423">
    <property type="component" value="Unassembled WGS sequence"/>
</dbReference>
<proteinExistence type="predicted"/>
<dbReference type="AlphaFoldDB" id="A0A7X0LQ69"/>
<dbReference type="RefSeq" id="WP_185030170.1">
    <property type="nucleotide sequence ID" value="NZ_BNBN01000005.1"/>
</dbReference>
<accession>A0A7X0LQ69</accession>
<name>A0A7X0LQ69_9ACTN</name>
<evidence type="ECO:0000313" key="2">
    <source>
        <dbReference type="Proteomes" id="UP000540423"/>
    </source>
</evidence>
<keyword evidence="2" id="KW-1185">Reference proteome</keyword>
<sequence>MSVQPVRSHTRNWKDLTFYGPPAAPSTCTSTPCSAFGNGGGIADNDPGEQEKTAKFNALLSNGDLP</sequence>